<dbReference type="PANTHER" id="PTHR36834:SF1">
    <property type="entry name" value="INTEGRAL MEMBRANE PROTEIN"/>
    <property type="match status" value="1"/>
</dbReference>
<name>A0ABQ5NUP5_9ACTN</name>
<keyword evidence="1" id="KW-1133">Transmembrane helix</keyword>
<proteinExistence type="predicted"/>
<reference evidence="3 4" key="1">
    <citation type="submission" date="2022-10" db="EMBL/GenBank/DDBJ databases">
        <title>Draft genome sequence of Streptomyces sp. YSPA8.</title>
        <authorList>
            <person name="Moriuchi R."/>
            <person name="Dohra H."/>
            <person name="Yamamura H."/>
            <person name="Kodani S."/>
        </authorList>
    </citation>
    <scope>NUCLEOTIDE SEQUENCE [LARGE SCALE GENOMIC DNA]</scope>
    <source>
        <strain evidence="3 4">YSPA8</strain>
    </source>
</reference>
<dbReference type="InterPro" id="IPR006976">
    <property type="entry name" value="VanZ-like"/>
</dbReference>
<comment type="caution">
    <text evidence="3">The sequence shown here is derived from an EMBL/GenBank/DDBJ whole genome shotgun (WGS) entry which is preliminary data.</text>
</comment>
<accession>A0ABQ5NUP5</accession>
<evidence type="ECO:0000259" key="2">
    <source>
        <dbReference type="Pfam" id="PF04892"/>
    </source>
</evidence>
<evidence type="ECO:0000313" key="3">
    <source>
        <dbReference type="EMBL" id="GLF94092.1"/>
    </source>
</evidence>
<feature type="transmembrane region" description="Helical" evidence="1">
    <location>
        <begin position="103"/>
        <end position="121"/>
    </location>
</feature>
<feature type="domain" description="VanZ-like" evidence="2">
    <location>
        <begin position="100"/>
        <end position="175"/>
    </location>
</feature>
<evidence type="ECO:0000313" key="4">
    <source>
        <dbReference type="Proteomes" id="UP001291653"/>
    </source>
</evidence>
<dbReference type="Pfam" id="PF04892">
    <property type="entry name" value="VanZ"/>
    <property type="match status" value="1"/>
</dbReference>
<keyword evidence="1" id="KW-0472">Membrane</keyword>
<dbReference type="PANTHER" id="PTHR36834">
    <property type="entry name" value="MEMBRANE PROTEIN-RELATED"/>
    <property type="match status" value="1"/>
</dbReference>
<dbReference type="InterPro" id="IPR053150">
    <property type="entry name" value="Teicoplanin_resist-assoc"/>
</dbReference>
<feature type="transmembrane region" description="Helical" evidence="1">
    <location>
        <begin position="42"/>
        <end position="60"/>
    </location>
</feature>
<sequence length="204" mass="21259">MWQIVLFVSPVTVALFLLASLALALVLARWRERADARRVADVTRGMLAVCVAVVLVATVLPTQPLGSGGHSVSWVPGGGLWGTGGGYGGAGLFAEEADMIQRLQIANAAMFVPLGTLLAFLGRRIRVAEAVFWCFAGSLAIEAAQFVMAAGRTVDVDDILCNTLGGALGAVAARVAIAIARCRPVPTGLSASTRKETGPHGHRR</sequence>
<evidence type="ECO:0000256" key="1">
    <source>
        <dbReference type="SAM" id="Phobius"/>
    </source>
</evidence>
<organism evidence="3 4">
    <name type="scientific">Streptomyces yaizuensis</name>
    <dbReference type="NCBI Taxonomy" id="2989713"/>
    <lineage>
        <taxon>Bacteria</taxon>
        <taxon>Bacillati</taxon>
        <taxon>Actinomycetota</taxon>
        <taxon>Actinomycetes</taxon>
        <taxon>Kitasatosporales</taxon>
        <taxon>Streptomycetaceae</taxon>
        <taxon>Streptomyces</taxon>
    </lineage>
</organism>
<gene>
    <name evidence="3" type="ORF">SYYSPA8_07365</name>
</gene>
<dbReference type="EMBL" id="BSBI01000002">
    <property type="protein sequence ID" value="GLF94092.1"/>
    <property type="molecule type" value="Genomic_DNA"/>
</dbReference>
<dbReference type="Proteomes" id="UP001291653">
    <property type="component" value="Unassembled WGS sequence"/>
</dbReference>
<feature type="transmembrane region" description="Helical" evidence="1">
    <location>
        <begin position="6"/>
        <end position="30"/>
    </location>
</feature>
<dbReference type="RefSeq" id="WP_323446156.1">
    <property type="nucleotide sequence ID" value="NZ_BSBI01000002.1"/>
</dbReference>
<protein>
    <submittedName>
        <fullName evidence="3">VanZ family protein</fullName>
    </submittedName>
</protein>
<keyword evidence="4" id="KW-1185">Reference proteome</keyword>
<keyword evidence="1" id="KW-0812">Transmembrane</keyword>